<dbReference type="EMBL" id="JACHMY010000001">
    <property type="protein sequence ID" value="MBB5841448.1"/>
    <property type="molecule type" value="Genomic_DNA"/>
</dbReference>
<dbReference type="Proteomes" id="UP000549971">
    <property type="component" value="Unassembled WGS sequence"/>
</dbReference>
<dbReference type="GO" id="GO:0005840">
    <property type="term" value="C:ribosome"/>
    <property type="evidence" value="ECO:0007669"/>
    <property type="project" value="UniProtKB-KW"/>
</dbReference>
<dbReference type="Gene3D" id="3.40.630.30">
    <property type="match status" value="1"/>
</dbReference>
<accession>A0A7W9JG35</accession>
<comment type="caution">
    <text evidence="2">The sequence shown here is derived from an EMBL/GenBank/DDBJ whole genome shotgun (WGS) entry which is preliminary data.</text>
</comment>
<evidence type="ECO:0000259" key="1">
    <source>
        <dbReference type="PROSITE" id="PS51186"/>
    </source>
</evidence>
<keyword evidence="2" id="KW-0689">Ribosomal protein</keyword>
<keyword evidence="3" id="KW-1185">Reference proteome</keyword>
<dbReference type="CDD" id="cd04301">
    <property type="entry name" value="NAT_SF"/>
    <property type="match status" value="1"/>
</dbReference>
<sequence length="185" mass="21017">MSDVDGLVIERHDAISTAKLRDDILPVYAASHDDQMYDPWFHPDQFWERLVDLYLPGRDFELVAGRIAGVVVGYAFGSPRDQHGAIWDDLHSAYPGWGLPAESEPLYMFREFATDPEHQRKGVGRRVHDALLEGRPEPAAELLVRKDNVPAQAAYRSWGWVQLGEKQPFPDSPVFDRLVLNLRPA</sequence>
<name>A0A7W9JG35_9ACTN</name>
<dbReference type="PROSITE" id="PS51186">
    <property type="entry name" value="GNAT"/>
    <property type="match status" value="1"/>
</dbReference>
<dbReference type="Pfam" id="PF00583">
    <property type="entry name" value="Acetyltransf_1"/>
    <property type="match status" value="1"/>
</dbReference>
<dbReference type="RefSeq" id="WP_184804787.1">
    <property type="nucleotide sequence ID" value="NZ_JACHMY010000001.1"/>
</dbReference>
<dbReference type="AlphaFoldDB" id="A0A7W9JG35"/>
<proteinExistence type="predicted"/>
<gene>
    <name evidence="2" type="ORF">HDA39_008182</name>
</gene>
<feature type="domain" description="N-acetyltransferase" evidence="1">
    <location>
        <begin position="15"/>
        <end position="183"/>
    </location>
</feature>
<protein>
    <submittedName>
        <fullName evidence="2">Ribosomal protein S18 acetylase RimI-like enzyme</fullName>
    </submittedName>
</protein>
<keyword evidence="2" id="KW-0687">Ribonucleoprotein</keyword>
<dbReference type="SUPFAM" id="SSF55729">
    <property type="entry name" value="Acyl-CoA N-acyltransferases (Nat)"/>
    <property type="match status" value="1"/>
</dbReference>
<organism evidence="2 3">
    <name type="scientific">Kribbella italica</name>
    <dbReference type="NCBI Taxonomy" id="1540520"/>
    <lineage>
        <taxon>Bacteria</taxon>
        <taxon>Bacillati</taxon>
        <taxon>Actinomycetota</taxon>
        <taxon>Actinomycetes</taxon>
        <taxon>Propionibacteriales</taxon>
        <taxon>Kribbellaceae</taxon>
        <taxon>Kribbella</taxon>
    </lineage>
</organism>
<dbReference type="InterPro" id="IPR000182">
    <property type="entry name" value="GNAT_dom"/>
</dbReference>
<evidence type="ECO:0000313" key="2">
    <source>
        <dbReference type="EMBL" id="MBB5841448.1"/>
    </source>
</evidence>
<reference evidence="2 3" key="1">
    <citation type="submission" date="2020-08" db="EMBL/GenBank/DDBJ databases">
        <title>Sequencing the genomes of 1000 actinobacteria strains.</title>
        <authorList>
            <person name="Klenk H.-P."/>
        </authorList>
    </citation>
    <scope>NUCLEOTIDE SEQUENCE [LARGE SCALE GENOMIC DNA]</scope>
    <source>
        <strain evidence="2 3">DSM 28967</strain>
    </source>
</reference>
<dbReference type="InterPro" id="IPR016181">
    <property type="entry name" value="Acyl_CoA_acyltransferase"/>
</dbReference>
<dbReference type="GO" id="GO:0016747">
    <property type="term" value="F:acyltransferase activity, transferring groups other than amino-acyl groups"/>
    <property type="evidence" value="ECO:0007669"/>
    <property type="project" value="InterPro"/>
</dbReference>
<evidence type="ECO:0000313" key="3">
    <source>
        <dbReference type="Proteomes" id="UP000549971"/>
    </source>
</evidence>